<sequence>MVSHHNMTTVEVQLNLRWVAFDQIL</sequence>
<accession>A0A2P2Q3J4</accession>
<protein>
    <submittedName>
        <fullName evidence="1">Uncharacterized protein</fullName>
    </submittedName>
</protein>
<proteinExistence type="predicted"/>
<name>A0A2P2Q3J4_RHIMU</name>
<dbReference type="AlphaFoldDB" id="A0A2P2Q3J4"/>
<organism evidence="1">
    <name type="scientific">Rhizophora mucronata</name>
    <name type="common">Asiatic mangrove</name>
    <dbReference type="NCBI Taxonomy" id="61149"/>
    <lineage>
        <taxon>Eukaryota</taxon>
        <taxon>Viridiplantae</taxon>
        <taxon>Streptophyta</taxon>
        <taxon>Embryophyta</taxon>
        <taxon>Tracheophyta</taxon>
        <taxon>Spermatophyta</taxon>
        <taxon>Magnoliopsida</taxon>
        <taxon>eudicotyledons</taxon>
        <taxon>Gunneridae</taxon>
        <taxon>Pentapetalae</taxon>
        <taxon>rosids</taxon>
        <taxon>fabids</taxon>
        <taxon>Malpighiales</taxon>
        <taxon>Rhizophoraceae</taxon>
        <taxon>Rhizophora</taxon>
    </lineage>
</organism>
<dbReference type="EMBL" id="GGEC01081030">
    <property type="protein sequence ID" value="MBX61514.1"/>
    <property type="molecule type" value="Transcribed_RNA"/>
</dbReference>
<evidence type="ECO:0000313" key="1">
    <source>
        <dbReference type="EMBL" id="MBX61514.1"/>
    </source>
</evidence>
<reference evidence="1" key="1">
    <citation type="submission" date="2018-02" db="EMBL/GenBank/DDBJ databases">
        <title>Rhizophora mucronata_Transcriptome.</title>
        <authorList>
            <person name="Meera S.P."/>
            <person name="Sreeshan A."/>
            <person name="Augustine A."/>
        </authorList>
    </citation>
    <scope>NUCLEOTIDE SEQUENCE</scope>
    <source>
        <tissue evidence="1">Leaf</tissue>
    </source>
</reference>